<dbReference type="PANTHER" id="PTHR30221:SF1">
    <property type="entry name" value="SMALL-CONDUCTANCE MECHANOSENSITIVE CHANNEL"/>
    <property type="match status" value="1"/>
</dbReference>
<dbReference type="Pfam" id="PF21082">
    <property type="entry name" value="MS_channel_3rd"/>
    <property type="match status" value="1"/>
</dbReference>
<evidence type="ECO:0000313" key="3">
    <source>
        <dbReference type="Proteomes" id="UP001162741"/>
    </source>
</evidence>
<protein>
    <submittedName>
        <fullName evidence="2">Mechanosensitive ion channel</fullName>
    </submittedName>
</protein>
<evidence type="ECO:0000313" key="2">
    <source>
        <dbReference type="EMBL" id="UYQ95569.1"/>
    </source>
</evidence>
<dbReference type="PANTHER" id="PTHR30221">
    <property type="entry name" value="SMALL-CONDUCTANCE MECHANOSENSITIVE CHANNEL"/>
    <property type="match status" value="1"/>
</dbReference>
<dbReference type="InterPro" id="IPR049278">
    <property type="entry name" value="MS_channel_C"/>
</dbReference>
<dbReference type="InterPro" id="IPR045275">
    <property type="entry name" value="MscS_archaea/bacteria_type"/>
</dbReference>
<sequence>MAYGSDLSQVHALLSGLLAKNQLLLKDPPPFVVAKAFSESSVDFELFFWVHTVRETYTAKSALIMEVTAAFNEAGIRIPFPQRDVHFFNEDTEGRTA</sequence>
<dbReference type="SUPFAM" id="SSF82689">
    <property type="entry name" value="Mechanosensitive channel protein MscS (YggB), C-terminal domain"/>
    <property type="match status" value="1"/>
</dbReference>
<feature type="domain" description="Mechanosensitive ion channel MscS C-terminal" evidence="1">
    <location>
        <begin position="2"/>
        <end position="78"/>
    </location>
</feature>
<accession>A0ABY6J7A7</accession>
<reference evidence="2" key="1">
    <citation type="submission" date="2022-10" db="EMBL/GenBank/DDBJ databases">
        <title>Chitinophaga sp. nov., isolated from soil.</title>
        <authorList>
            <person name="Jeon C.O."/>
        </authorList>
    </citation>
    <scope>NUCLEOTIDE SEQUENCE</scope>
    <source>
        <strain evidence="2">R8</strain>
    </source>
</reference>
<evidence type="ECO:0000259" key="1">
    <source>
        <dbReference type="Pfam" id="PF21082"/>
    </source>
</evidence>
<keyword evidence="3" id="KW-1185">Reference proteome</keyword>
<proteinExistence type="predicted"/>
<name>A0ABY6J7A7_9BACT</name>
<dbReference type="InterPro" id="IPR011066">
    <property type="entry name" value="MscS_channel_C_sf"/>
</dbReference>
<dbReference type="RefSeq" id="WP_264283290.1">
    <property type="nucleotide sequence ID" value="NZ_CP107006.1"/>
</dbReference>
<organism evidence="2 3">
    <name type="scientific">Chitinophaga horti</name>
    <dbReference type="NCBI Taxonomy" id="2920382"/>
    <lineage>
        <taxon>Bacteria</taxon>
        <taxon>Pseudomonadati</taxon>
        <taxon>Bacteroidota</taxon>
        <taxon>Chitinophagia</taxon>
        <taxon>Chitinophagales</taxon>
        <taxon>Chitinophagaceae</taxon>
        <taxon>Chitinophaga</taxon>
    </lineage>
</organism>
<gene>
    <name evidence="2" type="ORF">MKQ68_10695</name>
</gene>
<dbReference type="Gene3D" id="3.30.70.100">
    <property type="match status" value="1"/>
</dbReference>
<dbReference type="Proteomes" id="UP001162741">
    <property type="component" value="Chromosome"/>
</dbReference>
<dbReference type="EMBL" id="CP107006">
    <property type="protein sequence ID" value="UYQ95569.1"/>
    <property type="molecule type" value="Genomic_DNA"/>
</dbReference>